<evidence type="ECO:0000256" key="7">
    <source>
        <dbReference type="ARBA" id="ARBA00022630"/>
    </source>
</evidence>
<evidence type="ECO:0000313" key="19">
    <source>
        <dbReference type="EMBL" id="MCH4285961.1"/>
    </source>
</evidence>
<gene>
    <name evidence="16 19" type="primary">murB</name>
    <name evidence="19" type="ORF">LQE99_12600</name>
</gene>
<evidence type="ECO:0000256" key="12">
    <source>
        <dbReference type="ARBA" id="ARBA00023002"/>
    </source>
</evidence>
<protein>
    <recommendedName>
        <fullName evidence="16">UDP-N-acetylenolpyruvoylglucosamine reductase</fullName>
        <ecNumber evidence="16">1.3.1.98</ecNumber>
    </recommendedName>
    <alternativeName>
        <fullName evidence="16">UDP-N-acetylmuramate dehydrogenase</fullName>
    </alternativeName>
</protein>
<keyword evidence="7 16" id="KW-0285">Flavoprotein</keyword>
<dbReference type="HAMAP" id="MF_00037">
    <property type="entry name" value="MurB"/>
    <property type="match status" value="1"/>
</dbReference>
<evidence type="ECO:0000256" key="13">
    <source>
        <dbReference type="ARBA" id="ARBA00023306"/>
    </source>
</evidence>
<evidence type="ECO:0000256" key="6">
    <source>
        <dbReference type="ARBA" id="ARBA00022618"/>
    </source>
</evidence>
<evidence type="ECO:0000256" key="17">
    <source>
        <dbReference type="SAM" id="MobiDB-lite"/>
    </source>
</evidence>
<proteinExistence type="inferred from homology"/>
<dbReference type="EC" id="1.3.1.98" evidence="16"/>
<keyword evidence="10 16" id="KW-0133">Cell shape</keyword>
<keyword evidence="14 16" id="KW-0961">Cell wall biogenesis/degradation</keyword>
<keyword evidence="20" id="KW-1185">Reference proteome</keyword>
<organism evidence="19 20">
    <name type="scientific">Amedibacillus hominis</name>
    <dbReference type="NCBI Taxonomy" id="2897776"/>
    <lineage>
        <taxon>Bacteria</taxon>
        <taxon>Bacillati</taxon>
        <taxon>Bacillota</taxon>
        <taxon>Erysipelotrichia</taxon>
        <taxon>Erysipelotrichales</taxon>
        <taxon>Erysipelotrichaceae</taxon>
        <taxon>Amedibacillus</taxon>
    </lineage>
</organism>
<keyword evidence="13 16" id="KW-0131">Cell cycle</keyword>
<evidence type="ECO:0000259" key="18">
    <source>
        <dbReference type="PROSITE" id="PS51387"/>
    </source>
</evidence>
<comment type="subcellular location">
    <subcellularLocation>
        <location evidence="3 16">Cytoplasm</location>
    </subcellularLocation>
</comment>
<evidence type="ECO:0000256" key="16">
    <source>
        <dbReference type="HAMAP-Rule" id="MF_00037"/>
    </source>
</evidence>
<dbReference type="InterPro" id="IPR006094">
    <property type="entry name" value="Oxid_FAD_bind_N"/>
</dbReference>
<dbReference type="RefSeq" id="WP_117453524.1">
    <property type="nucleotide sequence ID" value="NZ_JAKVPQ010000010.1"/>
</dbReference>
<evidence type="ECO:0000313" key="20">
    <source>
        <dbReference type="Proteomes" id="UP001202402"/>
    </source>
</evidence>
<dbReference type="PANTHER" id="PTHR21071:SF4">
    <property type="entry name" value="UDP-N-ACETYLENOLPYRUVOYLGLUCOSAMINE REDUCTASE"/>
    <property type="match status" value="1"/>
</dbReference>
<dbReference type="InterPro" id="IPR003170">
    <property type="entry name" value="MurB"/>
</dbReference>
<evidence type="ECO:0000256" key="14">
    <source>
        <dbReference type="ARBA" id="ARBA00023316"/>
    </source>
</evidence>
<feature type="active site" description="Proton donor" evidence="16">
    <location>
        <position position="222"/>
    </location>
</feature>
<dbReference type="NCBIfam" id="TIGR00179">
    <property type="entry name" value="murB"/>
    <property type="match status" value="1"/>
</dbReference>
<dbReference type="InterPro" id="IPR016169">
    <property type="entry name" value="FAD-bd_PCMH_sub2"/>
</dbReference>
<comment type="function">
    <text evidence="2 16">Cell wall formation.</text>
</comment>
<feature type="active site" evidence="16">
    <location>
        <position position="171"/>
    </location>
</feature>
<dbReference type="InterPro" id="IPR016167">
    <property type="entry name" value="FAD-bd_PCMH_sub1"/>
</dbReference>
<reference evidence="19 20" key="1">
    <citation type="submission" date="2022-02" db="EMBL/GenBank/DDBJ databases">
        <title>Genome of Erysipelotrichaceae sp. nov. NSJ-176 isolated from human feces.</title>
        <authorList>
            <person name="Abdugheni R."/>
        </authorList>
    </citation>
    <scope>NUCLEOTIDE SEQUENCE [LARGE SCALE GENOMIC DNA]</scope>
    <source>
        <strain evidence="19 20">NSJ-176</strain>
    </source>
</reference>
<keyword evidence="5 16" id="KW-0963">Cytoplasm</keyword>
<evidence type="ECO:0000256" key="1">
    <source>
        <dbReference type="ARBA" id="ARBA00001974"/>
    </source>
</evidence>
<dbReference type="EMBL" id="JAKVPQ010000010">
    <property type="protein sequence ID" value="MCH4285961.1"/>
    <property type="molecule type" value="Genomic_DNA"/>
</dbReference>
<dbReference type="GO" id="GO:0008762">
    <property type="term" value="F:UDP-N-acetylmuramate dehydrogenase activity"/>
    <property type="evidence" value="ECO:0007669"/>
    <property type="project" value="UniProtKB-EC"/>
</dbReference>
<dbReference type="Pfam" id="PF01565">
    <property type="entry name" value="FAD_binding_4"/>
    <property type="match status" value="1"/>
</dbReference>
<comment type="catalytic activity">
    <reaction evidence="15 16">
        <text>UDP-N-acetyl-alpha-D-muramate + NADP(+) = UDP-N-acetyl-3-O-(1-carboxyvinyl)-alpha-D-glucosamine + NADPH + H(+)</text>
        <dbReference type="Rhea" id="RHEA:12248"/>
        <dbReference type="ChEBI" id="CHEBI:15378"/>
        <dbReference type="ChEBI" id="CHEBI:57783"/>
        <dbReference type="ChEBI" id="CHEBI:58349"/>
        <dbReference type="ChEBI" id="CHEBI:68483"/>
        <dbReference type="ChEBI" id="CHEBI:70757"/>
        <dbReference type="EC" id="1.3.1.98"/>
    </reaction>
</comment>
<feature type="region of interest" description="Disordered" evidence="17">
    <location>
        <begin position="203"/>
        <end position="224"/>
    </location>
</feature>
<accession>A0ABS9R8G5</accession>
<dbReference type="Gene3D" id="3.30.43.10">
    <property type="entry name" value="Uridine Diphospho-n-acetylenolpyruvylglucosamine Reductase, domain 2"/>
    <property type="match status" value="1"/>
</dbReference>
<evidence type="ECO:0000256" key="3">
    <source>
        <dbReference type="ARBA" id="ARBA00004496"/>
    </source>
</evidence>
<evidence type="ECO:0000256" key="15">
    <source>
        <dbReference type="ARBA" id="ARBA00048914"/>
    </source>
</evidence>
<dbReference type="Pfam" id="PF02873">
    <property type="entry name" value="MurB_C"/>
    <property type="match status" value="1"/>
</dbReference>
<dbReference type="NCBIfam" id="NF010480">
    <property type="entry name" value="PRK13905.1"/>
    <property type="match status" value="1"/>
</dbReference>
<evidence type="ECO:0000256" key="8">
    <source>
        <dbReference type="ARBA" id="ARBA00022827"/>
    </source>
</evidence>
<evidence type="ECO:0000256" key="4">
    <source>
        <dbReference type="ARBA" id="ARBA00004752"/>
    </source>
</evidence>
<dbReference type="SUPFAM" id="SSF56194">
    <property type="entry name" value="Uridine diphospho-N-Acetylenolpyruvylglucosamine reductase, MurB, C-terminal domain"/>
    <property type="match status" value="1"/>
</dbReference>
<dbReference type="InterPro" id="IPR011601">
    <property type="entry name" value="MurB_C"/>
</dbReference>
<sequence>MILEKRLQAYGDVESNISLSKKTTFRIGGNCKYYIYPKSELGLLRILDILKEEQIPVKIFGKGSNILCSDDDYEGAIINLDRYFTDSYFEEDGTVVAQAGCSTVLLAHEAMKNSFSGLEFASGIPGTIGGAIFMNAGAYKSDFSQIIEEVYALKDGTIVKIPKEELDFHYRHSDFQVHRDWIILGARMKLQPGDQKEIRDLMDSRRKRRMDSQPLDKPSAGSMFRNPESAQAWELIEKIGFRGKKIGGAMVSDKHANFIVNDDGASAKDIKELVEMIQKEVKERFGIDLITEVERFNWKI</sequence>
<dbReference type="InterPro" id="IPR016166">
    <property type="entry name" value="FAD-bd_PCMH"/>
</dbReference>
<keyword evidence="9 16" id="KW-0521">NADP</keyword>
<dbReference type="Gene3D" id="3.30.465.10">
    <property type="match status" value="1"/>
</dbReference>
<evidence type="ECO:0000256" key="9">
    <source>
        <dbReference type="ARBA" id="ARBA00022857"/>
    </source>
</evidence>
<name>A0ABS9R8G5_9FIRM</name>
<dbReference type="Gene3D" id="3.90.78.10">
    <property type="entry name" value="UDP-N-acetylenolpyruvoylglucosamine reductase, C-terminal domain"/>
    <property type="match status" value="1"/>
</dbReference>
<evidence type="ECO:0000256" key="11">
    <source>
        <dbReference type="ARBA" id="ARBA00022984"/>
    </source>
</evidence>
<dbReference type="Proteomes" id="UP001202402">
    <property type="component" value="Unassembled WGS sequence"/>
</dbReference>
<evidence type="ECO:0000256" key="5">
    <source>
        <dbReference type="ARBA" id="ARBA00022490"/>
    </source>
</evidence>
<dbReference type="SUPFAM" id="SSF56176">
    <property type="entry name" value="FAD-binding/transporter-associated domain-like"/>
    <property type="match status" value="1"/>
</dbReference>
<dbReference type="InterPro" id="IPR036318">
    <property type="entry name" value="FAD-bd_PCMH-like_sf"/>
</dbReference>
<keyword evidence="11 16" id="KW-0573">Peptidoglycan synthesis</keyword>
<comment type="caution">
    <text evidence="19">The sequence shown here is derived from an EMBL/GenBank/DDBJ whole genome shotgun (WGS) entry which is preliminary data.</text>
</comment>
<dbReference type="PANTHER" id="PTHR21071">
    <property type="entry name" value="UDP-N-ACETYLENOLPYRUVOYLGLUCOSAMINE REDUCTASE"/>
    <property type="match status" value="1"/>
</dbReference>
<keyword evidence="6 16" id="KW-0132">Cell division</keyword>
<dbReference type="PROSITE" id="PS51387">
    <property type="entry name" value="FAD_PCMH"/>
    <property type="match status" value="1"/>
</dbReference>
<keyword evidence="8 16" id="KW-0274">FAD</keyword>
<evidence type="ECO:0000256" key="2">
    <source>
        <dbReference type="ARBA" id="ARBA00003921"/>
    </source>
</evidence>
<keyword evidence="12 16" id="KW-0560">Oxidoreductase</keyword>
<feature type="active site" evidence="16">
    <location>
        <position position="292"/>
    </location>
</feature>
<comment type="pathway">
    <text evidence="4 16">Cell wall biogenesis; peptidoglycan biosynthesis.</text>
</comment>
<comment type="cofactor">
    <cofactor evidence="1 16">
        <name>FAD</name>
        <dbReference type="ChEBI" id="CHEBI:57692"/>
    </cofactor>
</comment>
<feature type="domain" description="FAD-binding PCMH-type" evidence="18">
    <location>
        <begin position="27"/>
        <end position="193"/>
    </location>
</feature>
<dbReference type="InterPro" id="IPR036635">
    <property type="entry name" value="MurB_C_sf"/>
</dbReference>
<comment type="similarity">
    <text evidence="16">Belongs to the MurB family.</text>
</comment>
<evidence type="ECO:0000256" key="10">
    <source>
        <dbReference type="ARBA" id="ARBA00022960"/>
    </source>
</evidence>